<dbReference type="Gene3D" id="3.40.50.12780">
    <property type="entry name" value="N-terminal domain of ligase-like"/>
    <property type="match status" value="1"/>
</dbReference>
<dbReference type="AlphaFoldDB" id="A0A643G5H3"/>
<proteinExistence type="predicted"/>
<protein>
    <submittedName>
        <fullName evidence="4">AMP-binding protein</fullName>
    </submittedName>
</protein>
<accession>A0A643G5H3</accession>
<dbReference type="Pfam" id="PF00501">
    <property type="entry name" value="AMP-binding"/>
    <property type="match status" value="1"/>
</dbReference>
<dbReference type="RefSeq" id="WP_150983309.1">
    <property type="nucleotide sequence ID" value="NZ_CP062803.1"/>
</dbReference>
<organism evidence="4 5">
    <name type="scientific">Cupriavidus basilensis</name>
    <dbReference type="NCBI Taxonomy" id="68895"/>
    <lineage>
        <taxon>Bacteria</taxon>
        <taxon>Pseudomonadati</taxon>
        <taxon>Pseudomonadota</taxon>
        <taxon>Betaproteobacteria</taxon>
        <taxon>Burkholderiales</taxon>
        <taxon>Burkholderiaceae</taxon>
        <taxon>Cupriavidus</taxon>
    </lineage>
</organism>
<reference evidence="4 5" key="1">
    <citation type="submission" date="2020-10" db="EMBL/GenBank/DDBJ databases">
        <title>Complete genome sequence of Cupriavidus basilensis CCUG 49340T.</title>
        <authorList>
            <person name="Salva-Serra F."/>
            <person name="Donoso R.A."/>
            <person name="Cho K.H."/>
            <person name="Yoo J.A."/>
            <person name="Lee K."/>
            <person name="Yoon S.-H."/>
            <person name="Perez-Pantoja D."/>
            <person name="Moore E.R.B."/>
        </authorList>
    </citation>
    <scope>NUCLEOTIDE SEQUENCE [LARGE SCALE GENOMIC DNA]</scope>
    <source>
        <strain evidence="5">CCUG 49340</strain>
    </source>
</reference>
<dbReference type="InterPro" id="IPR020845">
    <property type="entry name" value="AMP-binding_CS"/>
</dbReference>
<dbReference type="InterPro" id="IPR000873">
    <property type="entry name" value="AMP-dep_synth/lig_dom"/>
</dbReference>
<evidence type="ECO:0000313" key="4">
    <source>
        <dbReference type="EMBL" id="QOT75030.1"/>
    </source>
</evidence>
<gene>
    <name evidence="4" type="ORF">F7R26_012325</name>
</gene>
<dbReference type="EMBL" id="CP062803">
    <property type="protein sequence ID" value="QOT75030.1"/>
    <property type="molecule type" value="Genomic_DNA"/>
</dbReference>
<dbReference type="InterPro" id="IPR042099">
    <property type="entry name" value="ANL_N_sf"/>
</dbReference>
<evidence type="ECO:0000259" key="2">
    <source>
        <dbReference type="Pfam" id="PF00501"/>
    </source>
</evidence>
<evidence type="ECO:0000313" key="5">
    <source>
        <dbReference type="Proteomes" id="UP000397656"/>
    </source>
</evidence>
<evidence type="ECO:0000256" key="1">
    <source>
        <dbReference type="ARBA" id="ARBA00022598"/>
    </source>
</evidence>
<dbReference type="Gene3D" id="3.30.300.30">
    <property type="match status" value="1"/>
</dbReference>
<name>A0A643G5H3_9BURK</name>
<dbReference type="PROSITE" id="PS00455">
    <property type="entry name" value="AMP_BINDING"/>
    <property type="match status" value="1"/>
</dbReference>
<keyword evidence="1" id="KW-0436">Ligase</keyword>
<dbReference type="Pfam" id="PF13193">
    <property type="entry name" value="AMP-binding_C"/>
    <property type="match status" value="1"/>
</dbReference>
<dbReference type="SUPFAM" id="SSF56801">
    <property type="entry name" value="Acetyl-CoA synthetase-like"/>
    <property type="match status" value="1"/>
</dbReference>
<dbReference type="GO" id="GO:0016878">
    <property type="term" value="F:acid-thiol ligase activity"/>
    <property type="evidence" value="ECO:0007669"/>
    <property type="project" value="TreeGrafter"/>
</dbReference>
<evidence type="ECO:0000259" key="3">
    <source>
        <dbReference type="Pfam" id="PF13193"/>
    </source>
</evidence>
<dbReference type="GeneID" id="98401695"/>
<dbReference type="PANTHER" id="PTHR43352:SF1">
    <property type="entry name" value="ANTHRANILATE--COA LIGASE"/>
    <property type="match status" value="1"/>
</dbReference>
<feature type="domain" description="AMP-binding enzyme C-terminal" evidence="3">
    <location>
        <begin position="457"/>
        <end position="535"/>
    </location>
</feature>
<dbReference type="Proteomes" id="UP000397656">
    <property type="component" value="Chromosome 1"/>
</dbReference>
<dbReference type="InterPro" id="IPR045851">
    <property type="entry name" value="AMP-bd_C_sf"/>
</dbReference>
<sequence>MASTAHLDTYALDRLPPPQQWPAFLFNADTRYPERMNCALELVERHVREGRGERVAIRYEQDGAHRTVSYAELAALSNRIAHVLTGDMKLVPGNRVLLRGPNNLMMAACWLAVVKAGLIAVPTMPLLRAKELKQVIDRAAVSAALCDERLREELEANLKPGGEHHCPSLTQALYFNGSGAGSVEAAMANKPDSFEACDTAADDICLIAFTSGTTGQPKGTVHFHRDVIAMCDLFPRHVLKPGPDDIFCGTPPLAFTFGLGGILCFPLRVGASTVLAERLTPESLLALIQSWRATIVFTAPTFYRQMAALAPGYDLSSLHKSVSAGEALPDATRQSWKAATGIEMTDGIGGTEMMHIFISSAGADVRPGAIGKVVPGYIAQIVDEQMQPVPHGTVGKLAVRGPTGCRYLDDPRQANYVKDGWNLPGDTFKADADGYYYYQARSDDMIVSAGYNIAGPEVESALMRHEAVAECGVVGMPDPERGQIVAAYVVLRPGVAASDETCAALQSYVKAEIAPYKYPRKVIFVDALPRTETGKLQRFRLRQMAEQGGAPEGARQP</sequence>
<feature type="domain" description="AMP-dependent synthetase/ligase" evidence="2">
    <location>
        <begin position="46"/>
        <end position="403"/>
    </location>
</feature>
<dbReference type="GO" id="GO:0044550">
    <property type="term" value="P:secondary metabolite biosynthetic process"/>
    <property type="evidence" value="ECO:0007669"/>
    <property type="project" value="TreeGrafter"/>
</dbReference>
<dbReference type="PANTHER" id="PTHR43352">
    <property type="entry name" value="ACETYL-COA SYNTHETASE"/>
    <property type="match status" value="1"/>
</dbReference>
<dbReference type="InterPro" id="IPR025110">
    <property type="entry name" value="AMP-bd_C"/>
</dbReference>